<dbReference type="Pfam" id="PF02405">
    <property type="entry name" value="MlaE"/>
    <property type="match status" value="1"/>
</dbReference>
<comment type="similarity">
    <text evidence="2 7">Belongs to the MlaE permease family.</text>
</comment>
<gene>
    <name evidence="8" type="ORF">DCF15_14130</name>
</gene>
<reference evidence="8 9" key="2">
    <citation type="submission" date="2018-06" db="EMBL/GenBank/DDBJ databases">
        <title>Metagenomic assembly of (sub)arctic Cyanobacteria and their associated microbiome from non-axenic cultures.</title>
        <authorList>
            <person name="Baurain D."/>
        </authorList>
    </citation>
    <scope>NUCLEOTIDE SEQUENCE [LARGE SCALE GENOMIC DNA]</scope>
    <source>
        <strain evidence="8">ULC027bin1</strain>
    </source>
</reference>
<evidence type="ECO:0000256" key="2">
    <source>
        <dbReference type="ARBA" id="ARBA00007556"/>
    </source>
</evidence>
<dbReference type="AlphaFoldDB" id="A0A2W4ZAW5"/>
<feature type="transmembrane region" description="Helical" evidence="7">
    <location>
        <begin position="264"/>
        <end position="286"/>
    </location>
</feature>
<evidence type="ECO:0000313" key="8">
    <source>
        <dbReference type="EMBL" id="PZO52078.1"/>
    </source>
</evidence>
<comment type="caution">
    <text evidence="7">Lacks conserved residue(s) required for the propagation of feature annotation.</text>
</comment>
<reference evidence="9" key="1">
    <citation type="submission" date="2018-04" db="EMBL/GenBank/DDBJ databases">
        <authorList>
            <person name="Cornet L."/>
        </authorList>
    </citation>
    <scope>NUCLEOTIDE SEQUENCE [LARGE SCALE GENOMIC DNA]</scope>
</reference>
<keyword evidence="6 7" id="KW-0472">Membrane</keyword>
<sequence>MVKADWPVSKRISKLWEHSPRRDVARHAAFHRKAHRAHEEADNTLYHSTMAVLLAGQVMHRLLRGRFGQRQIMEQAMCAGPRCLAPVVLTNVSAGIIFAIQSAREMARFGSIGTLGGVFAAAYCRELAPLLTAGVLACQVGSAFAAEIASMKLTQQIDALKMLRTDPIDYLVMPRVVACAIMLPILTVLSLFCGVAGGGIITTNVYGLSMDVFLDGVRSSLSVTDVLVIISKAVLFGGVIAIASCSRGLTAARHGRGVGESATAAVVTAWVVLFAIDLLLACLALFKMLH</sequence>
<dbReference type="GO" id="GO:0043190">
    <property type="term" value="C:ATP-binding cassette (ABC) transporter complex"/>
    <property type="evidence" value="ECO:0007669"/>
    <property type="project" value="InterPro"/>
</dbReference>
<dbReference type="Proteomes" id="UP000249794">
    <property type="component" value="Unassembled WGS sequence"/>
</dbReference>
<dbReference type="InterPro" id="IPR030802">
    <property type="entry name" value="Permease_MalE"/>
</dbReference>
<dbReference type="PANTHER" id="PTHR30188">
    <property type="entry name" value="ABC TRANSPORTER PERMEASE PROTEIN-RELATED"/>
    <property type="match status" value="1"/>
</dbReference>
<evidence type="ECO:0000256" key="7">
    <source>
        <dbReference type="RuleBase" id="RU362044"/>
    </source>
</evidence>
<evidence type="ECO:0000256" key="6">
    <source>
        <dbReference type="ARBA" id="ARBA00023136"/>
    </source>
</evidence>
<evidence type="ECO:0000256" key="1">
    <source>
        <dbReference type="ARBA" id="ARBA00004141"/>
    </source>
</evidence>
<comment type="caution">
    <text evidence="8">The sequence shown here is derived from an EMBL/GenBank/DDBJ whole genome shotgun (WGS) entry which is preliminary data.</text>
</comment>
<evidence type="ECO:0000256" key="3">
    <source>
        <dbReference type="ARBA" id="ARBA00022448"/>
    </source>
</evidence>
<dbReference type="InterPro" id="IPR003453">
    <property type="entry name" value="ABC_MlaE_roteobac"/>
</dbReference>
<feature type="transmembrane region" description="Helical" evidence="7">
    <location>
        <begin position="176"/>
        <end position="201"/>
    </location>
</feature>
<accession>A0A2W4ZAW5</accession>
<comment type="subcellular location">
    <subcellularLocation>
        <location evidence="1">Membrane</location>
        <topology evidence="1">Multi-pass membrane protein</topology>
    </subcellularLocation>
</comment>
<feature type="transmembrane region" description="Helical" evidence="7">
    <location>
        <begin position="221"/>
        <end position="243"/>
    </location>
</feature>
<evidence type="ECO:0000256" key="5">
    <source>
        <dbReference type="ARBA" id="ARBA00022989"/>
    </source>
</evidence>
<keyword evidence="5 7" id="KW-1133">Transmembrane helix</keyword>
<proteinExistence type="inferred from homology"/>
<dbReference type="EMBL" id="QBMP01000154">
    <property type="protein sequence ID" value="PZO52078.1"/>
    <property type="molecule type" value="Genomic_DNA"/>
</dbReference>
<keyword evidence="3" id="KW-0813">Transport</keyword>
<evidence type="ECO:0000313" key="9">
    <source>
        <dbReference type="Proteomes" id="UP000249794"/>
    </source>
</evidence>
<organism evidence="8 9">
    <name type="scientific">Phormidesmis priestleyi</name>
    <dbReference type="NCBI Taxonomy" id="268141"/>
    <lineage>
        <taxon>Bacteria</taxon>
        <taxon>Bacillati</taxon>
        <taxon>Cyanobacteriota</taxon>
        <taxon>Cyanophyceae</taxon>
        <taxon>Leptolyngbyales</taxon>
        <taxon>Leptolyngbyaceae</taxon>
        <taxon>Phormidesmis</taxon>
    </lineage>
</organism>
<dbReference type="PANTHER" id="PTHR30188:SF4">
    <property type="entry name" value="PROTEIN TRIGALACTOSYLDIACYLGLYCEROL 1, CHLOROPLASTIC"/>
    <property type="match status" value="1"/>
</dbReference>
<dbReference type="GO" id="GO:0005548">
    <property type="term" value="F:phospholipid transporter activity"/>
    <property type="evidence" value="ECO:0007669"/>
    <property type="project" value="TreeGrafter"/>
</dbReference>
<protein>
    <submittedName>
        <fullName evidence="8">ABC transporter permease</fullName>
    </submittedName>
</protein>
<keyword evidence="4 7" id="KW-0812">Transmembrane</keyword>
<evidence type="ECO:0000256" key="4">
    <source>
        <dbReference type="ARBA" id="ARBA00022692"/>
    </source>
</evidence>
<name>A0A2W4ZAW5_9CYAN</name>
<dbReference type="NCBIfam" id="TIGR00056">
    <property type="entry name" value="MlaE family lipid ABC transporter permease subunit"/>
    <property type="match status" value="1"/>
</dbReference>